<dbReference type="KEGG" id="cep:Cri9333_1250"/>
<gene>
    <name evidence="5" type="ORF">Cri9333_1250</name>
</gene>
<dbReference type="InterPro" id="IPR046470">
    <property type="entry name" value="SAM_HAT_C"/>
</dbReference>
<comment type="similarity">
    <text evidence="2">Belongs to the SAM hydrolase / SAM-dependent halogenase family.</text>
</comment>
<dbReference type="InterPro" id="IPR023227">
    <property type="entry name" value="SAM_OH_AdoTrfase_C_sf"/>
</dbReference>
<evidence type="ECO:0008006" key="7">
    <source>
        <dbReference type="Google" id="ProtNLM"/>
    </source>
</evidence>
<sequence length="262" mass="27855">MPNSRIITLLSDFGLSDVYVGVMKGVISSLNPTLTVVDLTHQIPAQNIPAGRFCLMNSYSYFPPGTVHIAVVDPGVGSNRRSVAVEFEGGFLVAPDNGLLSGVLSQSAVKTAVELTNPQYWRTSTPSTTFHGRDIFAPVGAHLASGVPLEELGKIIDPKTLIQLPIGECSQTDQGMTGYVQYVDYFGNLITNIPGADVQGKAWSVVVSDVSIPGCTTYHDQPAGSAIALIGSHGWVEIAVNCGNAQSQLKINWGDKIEIINN</sequence>
<evidence type="ECO:0000256" key="1">
    <source>
        <dbReference type="ARBA" id="ARBA00022691"/>
    </source>
</evidence>
<dbReference type="PANTHER" id="PTHR35092:SF1">
    <property type="entry name" value="CHLORINASE MJ1651"/>
    <property type="match status" value="1"/>
</dbReference>
<feature type="domain" description="S-adenosyl-l-methionine hydroxide adenosyltransferase C-terminal" evidence="4">
    <location>
        <begin position="178"/>
        <end position="258"/>
    </location>
</feature>
<feature type="domain" description="S-adenosyl-l-methionine hydroxide adenosyltransferase N-terminal" evidence="3">
    <location>
        <begin position="7"/>
        <end position="153"/>
    </location>
</feature>
<protein>
    <recommendedName>
        <fullName evidence="7">SAM-dependent chlorinase/fluorinase</fullName>
    </recommendedName>
</protein>
<dbReference type="Gene3D" id="3.40.50.10790">
    <property type="entry name" value="S-adenosyl-l-methionine hydroxide adenosyltransferase, N-terminal"/>
    <property type="match status" value="1"/>
</dbReference>
<dbReference type="HOGENOM" id="CLU_059734_1_1_3"/>
<evidence type="ECO:0000313" key="6">
    <source>
        <dbReference type="Proteomes" id="UP000010472"/>
    </source>
</evidence>
<dbReference type="RefSeq" id="WP_015202272.1">
    <property type="nucleotide sequence ID" value="NC_019753.1"/>
</dbReference>
<reference evidence="5 6" key="1">
    <citation type="submission" date="2012-06" db="EMBL/GenBank/DDBJ databases">
        <title>Finished chromosome of genome of Crinalium epipsammum PCC 9333.</title>
        <authorList>
            <consortium name="US DOE Joint Genome Institute"/>
            <person name="Gugger M."/>
            <person name="Coursin T."/>
            <person name="Rippka R."/>
            <person name="Tandeau De Marsac N."/>
            <person name="Huntemann M."/>
            <person name="Wei C.-L."/>
            <person name="Han J."/>
            <person name="Detter J.C."/>
            <person name="Han C."/>
            <person name="Tapia R."/>
            <person name="Davenport K."/>
            <person name="Daligault H."/>
            <person name="Erkkila T."/>
            <person name="Gu W."/>
            <person name="Munk A.C.C."/>
            <person name="Teshima H."/>
            <person name="Xu Y."/>
            <person name="Chain P."/>
            <person name="Chen A."/>
            <person name="Krypides N."/>
            <person name="Mavromatis K."/>
            <person name="Markowitz V."/>
            <person name="Szeto E."/>
            <person name="Ivanova N."/>
            <person name="Mikhailova N."/>
            <person name="Ovchinnikova G."/>
            <person name="Pagani I."/>
            <person name="Pati A."/>
            <person name="Goodwin L."/>
            <person name="Peters L."/>
            <person name="Pitluck S."/>
            <person name="Woyke T."/>
            <person name="Kerfeld C."/>
        </authorList>
    </citation>
    <scope>NUCLEOTIDE SEQUENCE [LARGE SCALE GENOMIC DNA]</scope>
    <source>
        <strain evidence="5 6">PCC 9333</strain>
    </source>
</reference>
<dbReference type="PANTHER" id="PTHR35092">
    <property type="entry name" value="CHLORINASE MJ1651"/>
    <property type="match status" value="1"/>
</dbReference>
<evidence type="ECO:0000259" key="3">
    <source>
        <dbReference type="Pfam" id="PF01887"/>
    </source>
</evidence>
<keyword evidence="1" id="KW-0949">S-adenosyl-L-methionine</keyword>
<dbReference type="InterPro" id="IPR023228">
    <property type="entry name" value="SAM_OH_AdoTrfase_N_sf"/>
</dbReference>
<dbReference type="Pfam" id="PF20257">
    <property type="entry name" value="SAM_HAT_C"/>
    <property type="match status" value="1"/>
</dbReference>
<dbReference type="SUPFAM" id="SSF102522">
    <property type="entry name" value="Bacterial fluorinating enzyme, N-terminal domain"/>
    <property type="match status" value="1"/>
</dbReference>
<dbReference type="SUPFAM" id="SSF101852">
    <property type="entry name" value="Bacterial fluorinating enzyme, C-terminal domain"/>
    <property type="match status" value="1"/>
</dbReference>
<dbReference type="Gene3D" id="2.40.30.90">
    <property type="entry name" value="Bacterial fluorinating enzyme like"/>
    <property type="match status" value="1"/>
</dbReference>
<dbReference type="Proteomes" id="UP000010472">
    <property type="component" value="Chromosome"/>
</dbReference>
<dbReference type="PATRIC" id="fig|1173022.3.peg.1355"/>
<dbReference type="InterPro" id="IPR046469">
    <property type="entry name" value="SAM_HAT_N"/>
</dbReference>
<keyword evidence="6" id="KW-1185">Reference proteome</keyword>
<dbReference type="EMBL" id="CP003620">
    <property type="protein sequence ID" value="AFZ12150.1"/>
    <property type="molecule type" value="Genomic_DNA"/>
</dbReference>
<dbReference type="OrthoDB" id="9792195at2"/>
<evidence type="ECO:0000256" key="2">
    <source>
        <dbReference type="ARBA" id="ARBA00024035"/>
    </source>
</evidence>
<dbReference type="eggNOG" id="COG1912">
    <property type="taxonomic scope" value="Bacteria"/>
</dbReference>
<organism evidence="5 6">
    <name type="scientific">Crinalium epipsammum PCC 9333</name>
    <dbReference type="NCBI Taxonomy" id="1173022"/>
    <lineage>
        <taxon>Bacteria</taxon>
        <taxon>Bacillati</taxon>
        <taxon>Cyanobacteriota</taxon>
        <taxon>Cyanophyceae</taxon>
        <taxon>Gomontiellales</taxon>
        <taxon>Gomontiellaceae</taxon>
        <taxon>Crinalium</taxon>
    </lineage>
</organism>
<evidence type="ECO:0000259" key="4">
    <source>
        <dbReference type="Pfam" id="PF20257"/>
    </source>
</evidence>
<dbReference type="AlphaFoldDB" id="K9VYC3"/>
<dbReference type="PIRSF" id="PIRSF006779">
    <property type="entry name" value="UCP006779"/>
    <property type="match status" value="1"/>
</dbReference>
<dbReference type="Pfam" id="PF01887">
    <property type="entry name" value="SAM_HAT_N"/>
    <property type="match status" value="1"/>
</dbReference>
<evidence type="ECO:0000313" key="5">
    <source>
        <dbReference type="EMBL" id="AFZ12150.1"/>
    </source>
</evidence>
<dbReference type="STRING" id="1173022.Cri9333_1250"/>
<name>K9VYC3_9CYAN</name>
<proteinExistence type="inferred from homology"/>
<accession>K9VYC3</accession>
<dbReference type="InterPro" id="IPR002747">
    <property type="entry name" value="SAM_OH_AdoTrfase"/>
</dbReference>